<keyword evidence="3" id="KW-1185">Reference proteome</keyword>
<dbReference type="PANTHER" id="PTHR47843:SF5">
    <property type="entry name" value="BTB_POZ DOMAIN PROTEIN"/>
    <property type="match status" value="1"/>
</dbReference>
<gene>
    <name evidence="2" type="ORF">EJ02DRAFT_504376</name>
</gene>
<reference evidence="2" key="1">
    <citation type="journal article" date="2020" name="Stud. Mycol.">
        <title>101 Dothideomycetes genomes: a test case for predicting lifestyles and emergence of pathogens.</title>
        <authorList>
            <person name="Haridas S."/>
            <person name="Albert R."/>
            <person name="Binder M."/>
            <person name="Bloem J."/>
            <person name="Labutti K."/>
            <person name="Salamov A."/>
            <person name="Andreopoulos B."/>
            <person name="Baker S."/>
            <person name="Barry K."/>
            <person name="Bills G."/>
            <person name="Bluhm B."/>
            <person name="Cannon C."/>
            <person name="Castanera R."/>
            <person name="Culley D."/>
            <person name="Daum C."/>
            <person name="Ezra D."/>
            <person name="Gonzalez J."/>
            <person name="Henrissat B."/>
            <person name="Kuo A."/>
            <person name="Liang C."/>
            <person name="Lipzen A."/>
            <person name="Lutzoni F."/>
            <person name="Magnuson J."/>
            <person name="Mondo S."/>
            <person name="Nolan M."/>
            <person name="Ohm R."/>
            <person name="Pangilinan J."/>
            <person name="Park H.-J."/>
            <person name="Ramirez L."/>
            <person name="Alfaro M."/>
            <person name="Sun H."/>
            <person name="Tritt A."/>
            <person name="Yoshinaga Y."/>
            <person name="Zwiers L.-H."/>
            <person name="Turgeon B."/>
            <person name="Goodwin S."/>
            <person name="Spatafora J."/>
            <person name="Crous P."/>
            <person name="Grigoriev I."/>
        </authorList>
    </citation>
    <scope>NUCLEOTIDE SEQUENCE</scope>
    <source>
        <strain evidence="2">CBS 161.51</strain>
    </source>
</reference>
<dbReference type="InterPro" id="IPR000210">
    <property type="entry name" value="BTB/POZ_dom"/>
</dbReference>
<evidence type="ECO:0000313" key="2">
    <source>
        <dbReference type="EMBL" id="KAF1940086.1"/>
    </source>
</evidence>
<dbReference type="Proteomes" id="UP000800038">
    <property type="component" value="Unassembled WGS sequence"/>
</dbReference>
<dbReference type="Gene3D" id="3.30.710.10">
    <property type="entry name" value="Potassium Channel Kv1.1, Chain A"/>
    <property type="match status" value="1"/>
</dbReference>
<dbReference type="PROSITE" id="PS50097">
    <property type="entry name" value="BTB"/>
    <property type="match status" value="1"/>
</dbReference>
<dbReference type="AlphaFoldDB" id="A0A6A5SND2"/>
<organism evidence="2 3">
    <name type="scientific">Clathrospora elynae</name>
    <dbReference type="NCBI Taxonomy" id="706981"/>
    <lineage>
        <taxon>Eukaryota</taxon>
        <taxon>Fungi</taxon>
        <taxon>Dikarya</taxon>
        <taxon>Ascomycota</taxon>
        <taxon>Pezizomycotina</taxon>
        <taxon>Dothideomycetes</taxon>
        <taxon>Pleosporomycetidae</taxon>
        <taxon>Pleosporales</taxon>
        <taxon>Diademaceae</taxon>
        <taxon>Clathrospora</taxon>
    </lineage>
</organism>
<dbReference type="OrthoDB" id="6359816at2759"/>
<protein>
    <recommendedName>
        <fullName evidence="1">BTB domain-containing protein</fullName>
    </recommendedName>
</protein>
<evidence type="ECO:0000313" key="3">
    <source>
        <dbReference type="Proteomes" id="UP000800038"/>
    </source>
</evidence>
<feature type="domain" description="BTB" evidence="1">
    <location>
        <begin position="23"/>
        <end position="83"/>
    </location>
</feature>
<proteinExistence type="predicted"/>
<evidence type="ECO:0000259" key="1">
    <source>
        <dbReference type="PROSITE" id="PS50097"/>
    </source>
</evidence>
<dbReference type="Pfam" id="PF00651">
    <property type="entry name" value="BTB"/>
    <property type="match status" value="1"/>
</dbReference>
<sequence length="184" mass="20717">MAETAREELINSLKSLLSSSEYSDFTITCGADAYKVHKAIVCSRSGFLKRAEKFPFGKKSAENMVNLPADDPAIIKCLFHFLYGCDSNDAPIDRLLHAKMYEITDKYNLRGLKMPTREKFTLEHAFMSTPDEDQGLREILYEIVVSHVVLLEQTSVEELMGSHTGFAFSVIKRQAAELARLKSS</sequence>
<dbReference type="SUPFAM" id="SSF54695">
    <property type="entry name" value="POZ domain"/>
    <property type="match status" value="1"/>
</dbReference>
<accession>A0A6A5SND2</accession>
<dbReference type="CDD" id="cd18186">
    <property type="entry name" value="BTB_POZ_ZBTB_KLHL-like"/>
    <property type="match status" value="1"/>
</dbReference>
<dbReference type="InterPro" id="IPR011333">
    <property type="entry name" value="SKP1/BTB/POZ_sf"/>
</dbReference>
<name>A0A6A5SND2_9PLEO</name>
<dbReference type="EMBL" id="ML976069">
    <property type="protein sequence ID" value="KAF1940086.1"/>
    <property type="molecule type" value="Genomic_DNA"/>
</dbReference>
<dbReference type="PANTHER" id="PTHR47843">
    <property type="entry name" value="BTB DOMAIN-CONTAINING PROTEIN-RELATED"/>
    <property type="match status" value="1"/>
</dbReference>